<evidence type="ECO:0000256" key="1">
    <source>
        <dbReference type="SAM" id="Phobius"/>
    </source>
</evidence>
<reference evidence="2" key="1">
    <citation type="journal article" date="2007" name="PLoS Biol.">
        <title>Rate of evolution in brain-expressed genes in humans and other primates.</title>
        <authorList>
            <person name="Wang H.-Y."/>
            <person name="Chien H.-C."/>
            <person name="Osada N."/>
            <person name="Hashimoto K."/>
            <person name="Sugano S."/>
            <person name="Gojobori T."/>
            <person name="Chou C.-K."/>
            <person name="Tsai S.-F."/>
            <person name="Wu C.-I."/>
            <person name="Shen C.-K.J."/>
        </authorList>
    </citation>
    <scope>NUCLEOTIDE SEQUENCE</scope>
</reference>
<protein>
    <submittedName>
        <fullName evidence="2">Macaca fascicularis brain cDNA clone: QmoA-10266, similar to human DEAD (Asp-Glu-Ala-Asp) box polypeptide 6 (DDX6), mRNA, RefSeq: NM_004397.3</fullName>
    </submittedName>
</protein>
<sequence>MISEMAYAAILFALICLPEVLIYKL</sequence>
<proteinExistence type="evidence at transcript level"/>
<name>I7G7Y3_MACFA</name>
<organism evidence="2">
    <name type="scientific">Macaca fascicularis</name>
    <name type="common">Crab-eating macaque</name>
    <name type="synonym">Cynomolgus monkey</name>
    <dbReference type="NCBI Taxonomy" id="9541"/>
    <lineage>
        <taxon>Eukaryota</taxon>
        <taxon>Metazoa</taxon>
        <taxon>Chordata</taxon>
        <taxon>Craniata</taxon>
        <taxon>Vertebrata</taxon>
        <taxon>Euteleostomi</taxon>
        <taxon>Mammalia</taxon>
        <taxon>Eutheria</taxon>
        <taxon>Euarchontoglires</taxon>
        <taxon>Primates</taxon>
        <taxon>Haplorrhini</taxon>
        <taxon>Catarrhini</taxon>
        <taxon>Cercopithecidae</taxon>
        <taxon>Cercopithecinae</taxon>
        <taxon>Macaca</taxon>
    </lineage>
</organism>
<accession>I7G7Y3</accession>
<keyword evidence="1" id="KW-0472">Membrane</keyword>
<dbReference type="AlphaFoldDB" id="I7G7Y3"/>
<keyword evidence="1" id="KW-1133">Transmembrane helix</keyword>
<keyword evidence="1" id="KW-0812">Transmembrane</keyword>
<dbReference type="EMBL" id="AB170309">
    <property type="protein sequence ID" value="BAE87372.1"/>
    <property type="molecule type" value="mRNA"/>
</dbReference>
<evidence type="ECO:0000313" key="2">
    <source>
        <dbReference type="EMBL" id="BAE87372.1"/>
    </source>
</evidence>
<feature type="transmembrane region" description="Helical" evidence="1">
    <location>
        <begin position="6"/>
        <end position="23"/>
    </location>
</feature>